<keyword evidence="11" id="KW-1185">Reference proteome</keyword>
<dbReference type="OrthoDB" id="9807503at2"/>
<dbReference type="RefSeq" id="WP_142893357.1">
    <property type="nucleotide sequence ID" value="NZ_ML660163.1"/>
</dbReference>
<dbReference type="Gene3D" id="3.40.50.620">
    <property type="entry name" value="HUPs"/>
    <property type="match status" value="1"/>
</dbReference>
<comment type="function">
    <text evidence="7">Catalyzes the tRNA-independent activation of glutamate in presence of ATP and the subsequent transfer of glutamate onto a tRNA(Asp). Glutamate is transferred on the 2-amino-5-(4,5-dihydroxy-2-cyclopenten-1-yl) moiety of the queuosine in the wobble position of the QUC anticodon.</text>
</comment>
<dbReference type="NCBIfam" id="NF004314">
    <property type="entry name" value="PRK05710.1-3"/>
    <property type="match status" value="1"/>
</dbReference>
<dbReference type="AlphaFoldDB" id="A0A545UE06"/>
<dbReference type="NCBIfam" id="TIGR03838">
    <property type="entry name" value="queuosine_YadB"/>
    <property type="match status" value="1"/>
</dbReference>
<keyword evidence="6 7" id="KW-0030">Aminoacyl-tRNA synthetase</keyword>
<dbReference type="EC" id="6.1.1.-" evidence="7"/>
<evidence type="ECO:0000256" key="3">
    <source>
        <dbReference type="ARBA" id="ARBA00022741"/>
    </source>
</evidence>
<keyword evidence="8" id="KW-0648">Protein biosynthesis</keyword>
<feature type="binding site" evidence="7">
    <location>
        <position position="240"/>
    </location>
    <ligand>
        <name>ATP</name>
        <dbReference type="ChEBI" id="CHEBI:30616"/>
    </ligand>
</feature>
<keyword evidence="4 7" id="KW-0862">Zinc</keyword>
<feature type="binding site" evidence="7">
    <location>
        <position position="127"/>
    </location>
    <ligand>
        <name>Zn(2+)</name>
        <dbReference type="ChEBI" id="CHEBI:29105"/>
    </ligand>
</feature>
<feature type="binding site" evidence="7">
    <location>
        <position position="123"/>
    </location>
    <ligand>
        <name>Zn(2+)</name>
        <dbReference type="ChEBI" id="CHEBI:29105"/>
    </ligand>
</feature>
<keyword evidence="1 7" id="KW-0436">Ligase</keyword>
<feature type="binding site" evidence="7">
    <location>
        <position position="110"/>
    </location>
    <ligand>
        <name>Zn(2+)</name>
        <dbReference type="ChEBI" id="CHEBI:29105"/>
    </ligand>
</feature>
<keyword evidence="2 7" id="KW-0479">Metal-binding</keyword>
<dbReference type="GO" id="GO:0006400">
    <property type="term" value="P:tRNA modification"/>
    <property type="evidence" value="ECO:0007669"/>
    <property type="project" value="InterPro"/>
</dbReference>
<name>A0A545UE06_9GAMM</name>
<dbReference type="EMBL" id="VIKS01000006">
    <property type="protein sequence ID" value="TQV87696.1"/>
    <property type="molecule type" value="Genomic_DNA"/>
</dbReference>
<evidence type="ECO:0000256" key="7">
    <source>
        <dbReference type="HAMAP-Rule" id="MF_01428"/>
    </source>
</evidence>
<sequence>MASVSAGQQNLNWIGRFAPTPSGPLHFGSLVAAVGSYCVARHKNGLWLLRIEDLDPPREVAGAATEILKTLEAFGFEWDREVCYQSKQQNHYRAALEQLENQKVTYRCDCSRKLVLQRNSGVYDSYCRSRALDNGVESATRIRFESGYESFEDRILGKCCFERPADTQDFVVQRRDGLFAYQLAVVVDDIEQNVNHVVRGADILDSTPRQNYLYHCLKVAPPSYYHLPLVVDAQGEKFSKSRFSPSIKCEQASRWLVEALCHLGQKVDQNLISATPPEILDWAITHWRTSDVGTKARVFSALKT</sequence>
<dbReference type="GO" id="GO:0006424">
    <property type="term" value="P:glutamyl-tRNA aminoacylation"/>
    <property type="evidence" value="ECO:0007669"/>
    <property type="project" value="InterPro"/>
</dbReference>
<dbReference type="PANTHER" id="PTHR43311:SF1">
    <property type="entry name" value="GLUTAMYL-Q TRNA(ASP) SYNTHETASE"/>
    <property type="match status" value="1"/>
</dbReference>
<dbReference type="InterPro" id="IPR000924">
    <property type="entry name" value="Glu/Gln-tRNA-synth"/>
</dbReference>
<evidence type="ECO:0000256" key="2">
    <source>
        <dbReference type="ARBA" id="ARBA00022723"/>
    </source>
</evidence>
<dbReference type="GO" id="GO:0004818">
    <property type="term" value="F:glutamate-tRNA ligase activity"/>
    <property type="evidence" value="ECO:0007669"/>
    <property type="project" value="TreeGrafter"/>
</dbReference>
<accession>A0A545UE06</accession>
<dbReference type="SUPFAM" id="SSF52374">
    <property type="entry name" value="Nucleotidylyl transferase"/>
    <property type="match status" value="1"/>
</dbReference>
<feature type="binding site" evidence="7">
    <location>
        <position position="108"/>
    </location>
    <ligand>
        <name>Zn(2+)</name>
        <dbReference type="ChEBI" id="CHEBI:29105"/>
    </ligand>
</feature>
<dbReference type="FunFam" id="3.40.50.620:FF:000093">
    <property type="entry name" value="Glutamyl-Q tRNA(Asp) synthetase"/>
    <property type="match status" value="1"/>
</dbReference>
<evidence type="ECO:0000256" key="4">
    <source>
        <dbReference type="ARBA" id="ARBA00022833"/>
    </source>
</evidence>
<comment type="cofactor">
    <cofactor evidence="7">
        <name>Zn(2+)</name>
        <dbReference type="ChEBI" id="CHEBI:29105"/>
    </cofactor>
    <text evidence="7">Binds 1 zinc ion per subunit.</text>
</comment>
<feature type="binding site" evidence="7">
    <location>
        <position position="52"/>
    </location>
    <ligand>
        <name>L-glutamate</name>
        <dbReference type="ChEBI" id="CHEBI:29985"/>
    </ligand>
</feature>
<evidence type="ECO:0000313" key="11">
    <source>
        <dbReference type="Proteomes" id="UP000315439"/>
    </source>
</evidence>
<evidence type="ECO:0000256" key="1">
    <source>
        <dbReference type="ARBA" id="ARBA00022598"/>
    </source>
</evidence>
<dbReference type="HAMAP" id="MF_01428">
    <property type="entry name" value="Glu_Q_tRNA_synth"/>
    <property type="match status" value="1"/>
</dbReference>
<feature type="domain" description="Glutamyl/glutaminyl-tRNA synthetase class Ib catalytic" evidence="9">
    <location>
        <begin position="16"/>
        <end position="255"/>
    </location>
</feature>
<dbReference type="InterPro" id="IPR014729">
    <property type="entry name" value="Rossmann-like_a/b/a_fold"/>
</dbReference>
<dbReference type="GO" id="GO:0005524">
    <property type="term" value="F:ATP binding"/>
    <property type="evidence" value="ECO:0007669"/>
    <property type="project" value="UniProtKB-KW"/>
</dbReference>
<keyword evidence="5 7" id="KW-0067">ATP-binding</keyword>
<protein>
    <recommendedName>
        <fullName evidence="7">Glutamyl-Q tRNA(Asp) synthetase</fullName>
        <shortName evidence="7">Glu-Q-RSs</shortName>
        <ecNumber evidence="7">6.1.1.-</ecNumber>
    </recommendedName>
</protein>
<dbReference type="Proteomes" id="UP000315439">
    <property type="component" value="Unassembled WGS sequence"/>
</dbReference>
<evidence type="ECO:0000313" key="10">
    <source>
        <dbReference type="EMBL" id="TQV87696.1"/>
    </source>
</evidence>
<keyword evidence="3 7" id="KW-0547">Nucleotide-binding</keyword>
<feature type="binding site" evidence="7">
    <location>
        <begin position="16"/>
        <end position="20"/>
    </location>
    <ligand>
        <name>L-glutamate</name>
        <dbReference type="ChEBI" id="CHEBI:29985"/>
    </ligand>
</feature>
<dbReference type="PANTHER" id="PTHR43311">
    <property type="entry name" value="GLUTAMATE--TRNA LIGASE"/>
    <property type="match status" value="1"/>
</dbReference>
<evidence type="ECO:0000256" key="8">
    <source>
        <dbReference type="RuleBase" id="RU363037"/>
    </source>
</evidence>
<dbReference type="Pfam" id="PF00749">
    <property type="entry name" value="tRNA-synt_1c"/>
    <property type="match status" value="1"/>
</dbReference>
<comment type="similarity">
    <text evidence="7">Belongs to the class-I aminoacyl-tRNA synthetase family. GluQ subfamily.</text>
</comment>
<feature type="binding site" evidence="7">
    <location>
        <position position="181"/>
    </location>
    <ligand>
        <name>L-glutamate</name>
        <dbReference type="ChEBI" id="CHEBI:29985"/>
    </ligand>
</feature>
<proteinExistence type="inferred from homology"/>
<evidence type="ECO:0000256" key="5">
    <source>
        <dbReference type="ARBA" id="ARBA00022840"/>
    </source>
</evidence>
<comment type="caution">
    <text evidence="10">The sequence shown here is derived from an EMBL/GenBank/DDBJ whole genome shotgun (WGS) entry which is preliminary data.</text>
</comment>
<gene>
    <name evidence="7" type="primary">gluQ</name>
    <name evidence="10" type="ORF">FLL46_09935</name>
</gene>
<dbReference type="InterPro" id="IPR022380">
    <property type="entry name" value="Glu-Q_tRNA(Asp)_Synthase"/>
</dbReference>
<feature type="binding site" evidence="7">
    <location>
        <position position="199"/>
    </location>
    <ligand>
        <name>L-glutamate</name>
        <dbReference type="ChEBI" id="CHEBI:29985"/>
    </ligand>
</feature>
<dbReference type="GO" id="GO:0008270">
    <property type="term" value="F:zinc ion binding"/>
    <property type="evidence" value="ECO:0007669"/>
    <property type="project" value="UniProtKB-UniRule"/>
</dbReference>
<dbReference type="InterPro" id="IPR049940">
    <property type="entry name" value="GluQ/Sye"/>
</dbReference>
<dbReference type="InterPro" id="IPR020058">
    <property type="entry name" value="Glu/Gln-tRNA-synth_Ib_cat-dom"/>
</dbReference>
<feature type="short sequence motif" description="'KMSKS' region" evidence="7">
    <location>
        <begin position="237"/>
        <end position="241"/>
    </location>
</feature>
<dbReference type="GO" id="GO:0005829">
    <property type="term" value="C:cytosol"/>
    <property type="evidence" value="ECO:0007669"/>
    <property type="project" value="TreeGrafter"/>
</dbReference>
<evidence type="ECO:0000256" key="6">
    <source>
        <dbReference type="ARBA" id="ARBA00023146"/>
    </source>
</evidence>
<dbReference type="PRINTS" id="PR00987">
    <property type="entry name" value="TRNASYNTHGLU"/>
</dbReference>
<feature type="short sequence motif" description="'HIGH' region" evidence="7">
    <location>
        <begin position="19"/>
        <end position="29"/>
    </location>
</feature>
<evidence type="ECO:0000259" key="9">
    <source>
        <dbReference type="Pfam" id="PF00749"/>
    </source>
</evidence>
<organism evidence="10 11">
    <name type="scientific">Aliikangiella coralliicola</name>
    <dbReference type="NCBI Taxonomy" id="2592383"/>
    <lineage>
        <taxon>Bacteria</taxon>
        <taxon>Pseudomonadati</taxon>
        <taxon>Pseudomonadota</taxon>
        <taxon>Gammaproteobacteria</taxon>
        <taxon>Oceanospirillales</taxon>
        <taxon>Pleioneaceae</taxon>
        <taxon>Aliikangiella</taxon>
    </lineage>
</organism>
<reference evidence="10 11" key="1">
    <citation type="submission" date="2019-07" db="EMBL/GenBank/DDBJ databases">
        <title>Draft genome for Aliikangiella sp. M105.</title>
        <authorList>
            <person name="Wang G."/>
        </authorList>
    </citation>
    <scope>NUCLEOTIDE SEQUENCE [LARGE SCALE GENOMIC DNA]</scope>
    <source>
        <strain evidence="10 11">M105</strain>
    </source>
</reference>